<dbReference type="GeneID" id="300294566"/>
<keyword evidence="2" id="KW-0812">Transmembrane</keyword>
<feature type="region of interest" description="Disordered" evidence="1">
    <location>
        <begin position="1"/>
        <end position="29"/>
    </location>
</feature>
<feature type="region of interest" description="Disordered" evidence="1">
    <location>
        <begin position="57"/>
        <end position="345"/>
    </location>
</feature>
<keyword evidence="4" id="KW-1185">Reference proteome</keyword>
<name>A0ABR6MFL7_MICEC</name>
<feature type="compositionally biased region" description="Low complexity" evidence="1">
    <location>
        <begin position="333"/>
        <end position="343"/>
    </location>
</feature>
<evidence type="ECO:0000256" key="1">
    <source>
        <dbReference type="SAM" id="MobiDB-lite"/>
    </source>
</evidence>
<dbReference type="RefSeq" id="WP_311773624.1">
    <property type="nucleotide sequence ID" value="NZ_JACHJC010000001.1"/>
</dbReference>
<evidence type="ECO:0008006" key="5">
    <source>
        <dbReference type="Google" id="ProtNLM"/>
    </source>
</evidence>
<feature type="compositionally biased region" description="Polar residues" evidence="1">
    <location>
        <begin position="150"/>
        <end position="162"/>
    </location>
</feature>
<gene>
    <name evidence="3" type="ORF">FHU28_004018</name>
</gene>
<proteinExistence type="predicted"/>
<dbReference type="Proteomes" id="UP000618986">
    <property type="component" value="Unassembled WGS sequence"/>
</dbReference>
<feature type="compositionally biased region" description="Low complexity" evidence="1">
    <location>
        <begin position="261"/>
        <end position="304"/>
    </location>
</feature>
<sequence>MTRPDEPTEALPTRALPVTPPGDADTAEPTVHLVAPRATTEAEPTVSLSAVSAEPTVALSVDGAEPTVPRAATADTGDAEPTVQLVRPEAEQPPAAEPTVHLSPIPAEDDGTADLTGPAASAPAAGEPTGVPRPATDSSAEEATADLRSGAQSEVTAQTPASGNAAGEPTVSLGPVPGDTAGEPTAHLPASGSTAGEATARLRPAPADEATTQLRHVPDDAAGEPTVSLRPAVGGPAEEPTVSLRPLPEGAVGEATVHLRQAQAPTPASAPAPALTQPQPQAPAQATAPTPARGTATGQATVRPRPAPPTRGPGVEPTVSWQPTGVPHGHQAGGPPTATGVGAYPDRTVGARAVSGAPAPAPGGELRFGPGVPVTPPPAPPWPTAPPIRPRPVWRRVVSVLSTLLAAALLLTVGLYLWQRLRPMEVEQVSVAATRPAGVACDVTVDVVATVRTNGRAGTIRYQWFRSDAPPGAVLTERVGSGQHTATLTLKWTFSGVGTTAGTATVNIIEPAPMQAGARVRYRCPGG</sequence>
<protein>
    <recommendedName>
        <fullName evidence="5">Ig-like domain-containing protein</fullName>
    </recommendedName>
</protein>
<organism evidence="3 4">
    <name type="scientific">Micromonospora echinospora</name>
    <name type="common">Micromonospora purpurea</name>
    <dbReference type="NCBI Taxonomy" id="1877"/>
    <lineage>
        <taxon>Bacteria</taxon>
        <taxon>Bacillati</taxon>
        <taxon>Actinomycetota</taxon>
        <taxon>Actinomycetes</taxon>
        <taxon>Micromonosporales</taxon>
        <taxon>Micromonosporaceae</taxon>
        <taxon>Micromonospora</taxon>
    </lineage>
</organism>
<evidence type="ECO:0000313" key="3">
    <source>
        <dbReference type="EMBL" id="MBB5114179.1"/>
    </source>
</evidence>
<evidence type="ECO:0000256" key="2">
    <source>
        <dbReference type="SAM" id="Phobius"/>
    </source>
</evidence>
<feature type="compositionally biased region" description="Low complexity" evidence="1">
    <location>
        <begin position="117"/>
        <end position="130"/>
    </location>
</feature>
<feature type="transmembrane region" description="Helical" evidence="2">
    <location>
        <begin position="397"/>
        <end position="418"/>
    </location>
</feature>
<evidence type="ECO:0000313" key="4">
    <source>
        <dbReference type="Proteomes" id="UP000618986"/>
    </source>
</evidence>
<dbReference type="EMBL" id="JACHJC010000001">
    <property type="protein sequence ID" value="MBB5114179.1"/>
    <property type="molecule type" value="Genomic_DNA"/>
</dbReference>
<reference evidence="3 4" key="1">
    <citation type="submission" date="2020-08" db="EMBL/GenBank/DDBJ databases">
        <title>Sequencing the genomes of 1000 actinobacteria strains.</title>
        <authorList>
            <person name="Klenk H.-P."/>
        </authorList>
    </citation>
    <scope>NUCLEOTIDE SEQUENCE [LARGE SCALE GENOMIC DNA]</scope>
    <source>
        <strain evidence="3 4">DSM 43036</strain>
    </source>
</reference>
<comment type="caution">
    <text evidence="3">The sequence shown here is derived from an EMBL/GenBank/DDBJ whole genome shotgun (WGS) entry which is preliminary data.</text>
</comment>
<keyword evidence="2" id="KW-0472">Membrane</keyword>
<keyword evidence="2" id="KW-1133">Transmembrane helix</keyword>
<accession>A0ABR6MFL7</accession>